<dbReference type="EMBL" id="CP020772">
    <property type="protein sequence ID" value="ARI75651.1"/>
    <property type="molecule type" value="Genomic_DNA"/>
</dbReference>
<dbReference type="InterPro" id="IPR011335">
    <property type="entry name" value="Restrct_endonuc-II-like"/>
</dbReference>
<dbReference type="Proteomes" id="UP000192527">
    <property type="component" value="Chromosome"/>
</dbReference>
<protein>
    <recommendedName>
        <fullName evidence="1">Restriction endonuclease type II EcoRII C-terminal domain-containing protein</fullName>
    </recommendedName>
</protein>
<organism evidence="2 3">
    <name type="scientific">Halobacillus mangrovi</name>
    <dbReference type="NCBI Taxonomy" id="402384"/>
    <lineage>
        <taxon>Bacteria</taxon>
        <taxon>Bacillati</taxon>
        <taxon>Bacillota</taxon>
        <taxon>Bacilli</taxon>
        <taxon>Bacillales</taxon>
        <taxon>Bacillaceae</taxon>
        <taxon>Halobacillus</taxon>
    </lineage>
</organism>
<dbReference type="Pfam" id="PF09019">
    <property type="entry name" value="EcoRII-C"/>
    <property type="match status" value="1"/>
</dbReference>
<dbReference type="OrthoDB" id="9797574at2"/>
<dbReference type="Gene3D" id="3.40.91.80">
    <property type="match status" value="1"/>
</dbReference>
<dbReference type="GO" id="GO:0009036">
    <property type="term" value="F:type II site-specific deoxyribonuclease activity"/>
    <property type="evidence" value="ECO:0007669"/>
    <property type="project" value="InterPro"/>
</dbReference>
<dbReference type="AlphaFoldDB" id="A0A1W5ZQT1"/>
<dbReference type="GO" id="GO:0009307">
    <property type="term" value="P:DNA restriction-modification system"/>
    <property type="evidence" value="ECO:0007669"/>
    <property type="project" value="InterPro"/>
</dbReference>
<keyword evidence="3" id="KW-1185">Reference proteome</keyword>
<dbReference type="KEGG" id="hmn:HM131_01890"/>
<dbReference type="SUPFAM" id="SSF52980">
    <property type="entry name" value="Restriction endonuclease-like"/>
    <property type="match status" value="1"/>
</dbReference>
<feature type="domain" description="Restriction endonuclease type II EcoRII C-terminal" evidence="1">
    <location>
        <begin position="18"/>
        <end position="74"/>
    </location>
</feature>
<sequence>MDNENVCKNFSISSSVLKGERVPNKHLLTLQQGVSENLLEEMENARLQLVVPEPYHKQYPEVYRDKLWSVSKFIDYANEKFYRIYHI</sequence>
<dbReference type="GO" id="GO:0003677">
    <property type="term" value="F:DNA binding"/>
    <property type="evidence" value="ECO:0007669"/>
    <property type="project" value="InterPro"/>
</dbReference>
<reference evidence="2 3" key="1">
    <citation type="submission" date="2017-04" db="EMBL/GenBank/DDBJ databases">
        <title>The whole genome sequencing and assembly of Halobacillus mangrovi strain.</title>
        <authorList>
            <person name="Lee S.-J."/>
            <person name="Park M.-K."/>
            <person name="Kim J.-Y."/>
            <person name="Lee Y.-J."/>
            <person name="Yi H."/>
            <person name="Bahn Y.-S."/>
            <person name="Kim J.F."/>
            <person name="Lee D.-W."/>
        </authorList>
    </citation>
    <scope>NUCLEOTIDE SEQUENCE [LARGE SCALE GENOMIC DNA]</scope>
    <source>
        <strain evidence="2 3">KTB 131</strain>
    </source>
</reference>
<proteinExistence type="predicted"/>
<gene>
    <name evidence="2" type="ORF">HM131_01890</name>
</gene>
<dbReference type="STRING" id="402384.HM131_01890"/>
<name>A0A1W5ZQT1_9BACI</name>
<dbReference type="InterPro" id="IPR038365">
    <property type="entry name" value="EcoRII_C_sf"/>
</dbReference>
<evidence type="ECO:0000259" key="1">
    <source>
        <dbReference type="Pfam" id="PF09019"/>
    </source>
</evidence>
<evidence type="ECO:0000313" key="2">
    <source>
        <dbReference type="EMBL" id="ARI75651.1"/>
    </source>
</evidence>
<accession>A0A1W5ZQT1</accession>
<dbReference type="InterPro" id="IPR015109">
    <property type="entry name" value="Restrct_endonuc_II_EcoRII_C"/>
</dbReference>
<evidence type="ECO:0000313" key="3">
    <source>
        <dbReference type="Proteomes" id="UP000192527"/>
    </source>
</evidence>